<keyword evidence="4" id="KW-1185">Reference proteome</keyword>
<dbReference type="CDD" id="cd06259">
    <property type="entry name" value="YdcF-like"/>
    <property type="match status" value="1"/>
</dbReference>
<keyword evidence="1" id="KW-0472">Membrane</keyword>
<dbReference type="GO" id="GO:0000270">
    <property type="term" value="P:peptidoglycan metabolic process"/>
    <property type="evidence" value="ECO:0007669"/>
    <property type="project" value="TreeGrafter"/>
</dbReference>
<accession>A0A372NUG5</accession>
<evidence type="ECO:0000259" key="2">
    <source>
        <dbReference type="Pfam" id="PF02698"/>
    </source>
</evidence>
<evidence type="ECO:0000313" key="3">
    <source>
        <dbReference type="EMBL" id="RFZ92664.1"/>
    </source>
</evidence>
<dbReference type="PANTHER" id="PTHR30336">
    <property type="entry name" value="INNER MEMBRANE PROTEIN, PROBABLE PERMEASE"/>
    <property type="match status" value="1"/>
</dbReference>
<dbReference type="InterPro" id="IPR051599">
    <property type="entry name" value="Cell_Envelope_Assoc"/>
</dbReference>
<dbReference type="Gene3D" id="3.40.50.620">
    <property type="entry name" value="HUPs"/>
    <property type="match status" value="1"/>
</dbReference>
<feature type="domain" description="DUF218" evidence="2">
    <location>
        <begin position="82"/>
        <end position="245"/>
    </location>
</feature>
<dbReference type="PANTHER" id="PTHR30336:SF4">
    <property type="entry name" value="ENVELOPE BIOGENESIS FACTOR ELYC"/>
    <property type="match status" value="1"/>
</dbReference>
<gene>
    <name evidence="3" type="ORF">D0C36_14730</name>
</gene>
<name>A0A372NUG5_9SPHI</name>
<proteinExistence type="predicted"/>
<dbReference type="Proteomes" id="UP000264217">
    <property type="component" value="Unassembled WGS sequence"/>
</dbReference>
<keyword evidence="1" id="KW-1133">Transmembrane helix</keyword>
<evidence type="ECO:0000256" key="1">
    <source>
        <dbReference type="SAM" id="Phobius"/>
    </source>
</evidence>
<dbReference type="Pfam" id="PF02698">
    <property type="entry name" value="DUF218"/>
    <property type="match status" value="1"/>
</dbReference>
<dbReference type="InterPro" id="IPR014729">
    <property type="entry name" value="Rossmann-like_a/b/a_fold"/>
</dbReference>
<protein>
    <submittedName>
        <fullName evidence="3">YdcF family protein</fullName>
    </submittedName>
</protein>
<feature type="transmembrane region" description="Helical" evidence="1">
    <location>
        <begin position="6"/>
        <end position="32"/>
    </location>
</feature>
<keyword evidence="1" id="KW-0812">Transmembrane</keyword>
<comment type="caution">
    <text evidence="3">The sequence shown here is derived from an EMBL/GenBank/DDBJ whole genome shotgun (WGS) entry which is preliminary data.</text>
</comment>
<organism evidence="3 4">
    <name type="scientific">Mucilaginibacter conchicola</name>
    <dbReference type="NCBI Taxonomy" id="2303333"/>
    <lineage>
        <taxon>Bacteria</taxon>
        <taxon>Pseudomonadati</taxon>
        <taxon>Bacteroidota</taxon>
        <taxon>Sphingobacteriia</taxon>
        <taxon>Sphingobacteriales</taxon>
        <taxon>Sphingobacteriaceae</taxon>
        <taxon>Mucilaginibacter</taxon>
    </lineage>
</organism>
<dbReference type="InterPro" id="IPR003848">
    <property type="entry name" value="DUF218"/>
</dbReference>
<dbReference type="GO" id="GO:0005886">
    <property type="term" value="C:plasma membrane"/>
    <property type="evidence" value="ECO:0007669"/>
    <property type="project" value="TreeGrafter"/>
</dbReference>
<dbReference type="GO" id="GO:0043164">
    <property type="term" value="P:Gram-negative-bacterium-type cell wall biogenesis"/>
    <property type="evidence" value="ECO:0007669"/>
    <property type="project" value="TreeGrafter"/>
</dbReference>
<reference evidence="3 4" key="1">
    <citation type="submission" date="2018-08" db="EMBL/GenBank/DDBJ databases">
        <title>Mucilaginibacter sp. MYSH2.</title>
        <authorList>
            <person name="Seo T."/>
        </authorList>
    </citation>
    <scope>NUCLEOTIDE SEQUENCE [LARGE SCALE GENOMIC DNA]</scope>
    <source>
        <strain evidence="3 4">MYSH2</strain>
    </source>
</reference>
<feature type="transmembrane region" description="Helical" evidence="1">
    <location>
        <begin position="44"/>
        <end position="61"/>
    </location>
</feature>
<sequence length="252" mass="28159">MLFCGSMYFILSKVLLAFAMPLFWAFALFVYAAITRKGKQKQKALIAGIIVFYLFSIRTTADGFARLWDKAPAQLSGKKYSAIILLGGFVSEDETGNGFFNWAGNRYYTAVNLLKDSTAGRILFTGGNASLYPDKFNEVSFVKKAFRQSGVADSLVLLDSNARNTDENAKFSKVLLQKSGLKGPYLLVTSAFHVRRAALIFKKHNIEVIPYPCNYLETKHFSTEAIIPNADAIELWNLYIKEVIGYVVALVR</sequence>
<dbReference type="AlphaFoldDB" id="A0A372NUG5"/>
<evidence type="ECO:0000313" key="4">
    <source>
        <dbReference type="Proteomes" id="UP000264217"/>
    </source>
</evidence>
<dbReference type="EMBL" id="QWDC01000002">
    <property type="protein sequence ID" value="RFZ92664.1"/>
    <property type="molecule type" value="Genomic_DNA"/>
</dbReference>